<dbReference type="VEuPathDB" id="VectorBase:AFAF016098"/>
<dbReference type="EMBL" id="AXCN02001607">
    <property type="status" value="NOT_ANNOTATED_CDS"/>
    <property type="molecule type" value="Genomic_DNA"/>
</dbReference>
<dbReference type="AlphaFoldDB" id="A0A182QSS5"/>
<dbReference type="Proteomes" id="UP000075886">
    <property type="component" value="Unassembled WGS sequence"/>
</dbReference>
<dbReference type="EnsemblMetazoa" id="AFAF016098-RA">
    <property type="protein sequence ID" value="AFAF016098-PA"/>
    <property type="gene ID" value="AFAF016098"/>
</dbReference>
<evidence type="ECO:0000313" key="3">
    <source>
        <dbReference type="Proteomes" id="UP000075886"/>
    </source>
</evidence>
<accession>A0A182QSS5</accession>
<organism evidence="2 3">
    <name type="scientific">Anopheles farauti</name>
    <dbReference type="NCBI Taxonomy" id="69004"/>
    <lineage>
        <taxon>Eukaryota</taxon>
        <taxon>Metazoa</taxon>
        <taxon>Ecdysozoa</taxon>
        <taxon>Arthropoda</taxon>
        <taxon>Hexapoda</taxon>
        <taxon>Insecta</taxon>
        <taxon>Pterygota</taxon>
        <taxon>Neoptera</taxon>
        <taxon>Endopterygota</taxon>
        <taxon>Diptera</taxon>
        <taxon>Nematocera</taxon>
        <taxon>Culicoidea</taxon>
        <taxon>Culicidae</taxon>
        <taxon>Anophelinae</taxon>
        <taxon>Anopheles</taxon>
    </lineage>
</organism>
<keyword evidence="3" id="KW-1185">Reference proteome</keyword>
<evidence type="ECO:0000313" key="2">
    <source>
        <dbReference type="EnsemblMetazoa" id="AFAF016098-PA"/>
    </source>
</evidence>
<proteinExistence type="predicted"/>
<feature type="region of interest" description="Disordered" evidence="1">
    <location>
        <begin position="65"/>
        <end position="92"/>
    </location>
</feature>
<evidence type="ECO:0000256" key="1">
    <source>
        <dbReference type="SAM" id="MobiDB-lite"/>
    </source>
</evidence>
<protein>
    <submittedName>
        <fullName evidence="2">Uncharacterized protein</fullName>
    </submittedName>
</protein>
<dbReference type="STRING" id="69004.A0A182QSS5"/>
<name>A0A182QSS5_9DIPT</name>
<feature type="compositionally biased region" description="Pro residues" evidence="1">
    <location>
        <begin position="74"/>
        <end position="92"/>
    </location>
</feature>
<reference evidence="3" key="1">
    <citation type="submission" date="2014-01" db="EMBL/GenBank/DDBJ databases">
        <title>The Genome Sequence of Anopheles farauti FAR1 (V2).</title>
        <authorList>
            <consortium name="The Broad Institute Genomics Platform"/>
            <person name="Neafsey D.E."/>
            <person name="Besansky N."/>
            <person name="Howell P."/>
            <person name="Walton C."/>
            <person name="Young S.K."/>
            <person name="Zeng Q."/>
            <person name="Gargeya S."/>
            <person name="Fitzgerald M."/>
            <person name="Haas B."/>
            <person name="Abouelleil A."/>
            <person name="Allen A.W."/>
            <person name="Alvarado L."/>
            <person name="Arachchi H.M."/>
            <person name="Berlin A.M."/>
            <person name="Chapman S.B."/>
            <person name="Gainer-Dewar J."/>
            <person name="Goldberg J."/>
            <person name="Griggs A."/>
            <person name="Gujja S."/>
            <person name="Hansen M."/>
            <person name="Howarth C."/>
            <person name="Imamovic A."/>
            <person name="Ireland A."/>
            <person name="Larimer J."/>
            <person name="McCowan C."/>
            <person name="Murphy C."/>
            <person name="Pearson M."/>
            <person name="Poon T.W."/>
            <person name="Priest M."/>
            <person name="Roberts A."/>
            <person name="Saif S."/>
            <person name="Shea T."/>
            <person name="Sisk P."/>
            <person name="Sykes S."/>
            <person name="Wortman J."/>
            <person name="Nusbaum C."/>
            <person name="Birren B."/>
        </authorList>
    </citation>
    <scope>NUCLEOTIDE SEQUENCE [LARGE SCALE GENOMIC DNA]</scope>
    <source>
        <strain evidence="3">FAR1</strain>
    </source>
</reference>
<reference evidence="2" key="2">
    <citation type="submission" date="2020-05" db="UniProtKB">
        <authorList>
            <consortium name="EnsemblMetazoa"/>
        </authorList>
    </citation>
    <scope>IDENTIFICATION</scope>
    <source>
        <strain evidence="2">FAR1</strain>
    </source>
</reference>
<sequence length="130" mass="13903">MSTTPVVTKDCEIVNERNGLRLAFVDDSWFEQIGTVSIPVICGFHLHAIIFRSIDEVTASGTADGYGYTLTSSPSPPHSPPINMPPPIPPRPVIRQSSFTKIGYMINTAVNGTKKQFSSGSSSSSSTSGK</sequence>